<dbReference type="EMBL" id="RHLD01000005">
    <property type="protein sequence ID" value="TPP41370.1"/>
    <property type="molecule type" value="Genomic_DNA"/>
</dbReference>
<dbReference type="Proteomes" id="UP000318821">
    <property type="component" value="Unassembled WGS sequence"/>
</dbReference>
<name>A0A504X5J9_LEIDO</name>
<reference evidence="3" key="1">
    <citation type="submission" date="2019-02" db="EMBL/GenBank/DDBJ databases">
        <title>FDA dAtabase for Regulatory Grade micrObial Sequences (FDA-ARGOS): Supporting development and validation of Infectious Disease Dx tests.</title>
        <authorList>
            <person name="Duncan R."/>
            <person name="Fisher C."/>
            <person name="Tallon L."/>
            <person name="Sadzewicz L."/>
            <person name="Sengamalay N."/>
            <person name="Ott S."/>
            <person name="Godinez A."/>
            <person name="Nagaraj S."/>
            <person name="Vavikolanu K."/>
            <person name="Vyas G."/>
            <person name="Nadendla S."/>
            <person name="Aluvathingal J."/>
            <person name="Sichtig H."/>
        </authorList>
    </citation>
    <scope>NUCLEOTIDE SEQUENCE [LARGE SCALE GENOMIC DNA]</scope>
    <source>
        <strain evidence="3">FDAARGOS_360</strain>
    </source>
</reference>
<dbReference type="VEuPathDB" id="TriTrypDB:LdBPK_312530.1"/>
<accession>A0A504X5J9</accession>
<protein>
    <submittedName>
        <fullName evidence="1">Hypothetical_protein_conserved</fullName>
    </submittedName>
</protein>
<reference evidence="1" key="3">
    <citation type="submission" date="2020-06" db="EMBL/GenBank/DDBJ databases">
        <authorList>
            <person name="Camacho E."/>
            <person name="Gonzalez-de la Fuente S."/>
            <person name="Rastrojo A."/>
            <person name="Peiro-Pastor R."/>
            <person name="Solana JC."/>
            <person name="Tabera L."/>
            <person name="Gamarro F."/>
            <person name="Carrasco-Ramiro F."/>
            <person name="Requena JM."/>
            <person name="Aguado B."/>
        </authorList>
    </citation>
    <scope>NUCLEOTIDE SEQUENCE</scope>
</reference>
<dbReference type="Proteomes" id="UP000601710">
    <property type="component" value="Chromosome 31"/>
</dbReference>
<evidence type="ECO:0000313" key="3">
    <source>
        <dbReference type="Proteomes" id="UP000318821"/>
    </source>
</evidence>
<reference evidence="2" key="2">
    <citation type="submission" date="2019-02" db="EMBL/GenBank/DDBJ databases">
        <title>FDA dAtabase for Regulatory Grade micrObial Sequences (FDA-ARGOS): Supporting development and validation of Infectious Disease Dx tests.</title>
        <authorList>
            <person name="Duncan R."/>
            <person name="Fisher C."/>
            <person name="Tallon L.J."/>
            <person name="Sadzewicz L."/>
            <person name="Sengamalay N."/>
            <person name="Ott S."/>
            <person name="Godinez A."/>
            <person name="Nagaraj S."/>
            <person name="Nadendla S."/>
            <person name="Sichtig H."/>
        </authorList>
    </citation>
    <scope>NUCLEOTIDE SEQUENCE</scope>
    <source>
        <strain evidence="2">FDAARGOS_360</strain>
    </source>
</reference>
<evidence type="ECO:0000313" key="2">
    <source>
        <dbReference type="EMBL" id="TPP41370.1"/>
    </source>
</evidence>
<gene>
    <name evidence="2" type="ORF">CGC20_2900</name>
    <name evidence="1" type="ORF">LDHU3_31.4550</name>
</gene>
<evidence type="ECO:0000313" key="1">
    <source>
        <dbReference type="EMBL" id="CAC5432676.1"/>
    </source>
</evidence>
<dbReference type="VEuPathDB" id="TriTrypDB:LdCL_310033300"/>
<proteinExistence type="predicted"/>
<organism evidence="2 3">
    <name type="scientific">Leishmania donovani</name>
    <dbReference type="NCBI Taxonomy" id="5661"/>
    <lineage>
        <taxon>Eukaryota</taxon>
        <taxon>Discoba</taxon>
        <taxon>Euglenozoa</taxon>
        <taxon>Kinetoplastea</taxon>
        <taxon>Metakinetoplastina</taxon>
        <taxon>Trypanosomatida</taxon>
        <taxon>Trypanosomatidae</taxon>
        <taxon>Leishmaniinae</taxon>
        <taxon>Leishmania</taxon>
    </lineage>
</organism>
<dbReference type="VEuPathDB" id="TriTrypDB:LDHU3_31.4550"/>
<sequence length="194" mass="22602">MEEFNVQKQSSLKADKWTRRVLSLHPKLGIAAITDRGRPEDRFHECMRVSSMQIWPQYNKKHVKESFSSMEVMLTVRMKGIPAKVGVREKQSATGPVKIYRYTMKGPEAEKHTWMLRFNNYEDFEKAVNLVQSMQTVENNSLVRYGETHRPEEGCEGVADEVEVEEFLPRPVMYGNVEDELAPIRAQWQQARPK</sequence>
<dbReference type="EMBL" id="LR812651">
    <property type="protein sequence ID" value="CAC5432676.1"/>
    <property type="molecule type" value="Genomic_DNA"/>
</dbReference>
<dbReference type="AlphaFoldDB" id="A0A504X5J9"/>